<evidence type="ECO:0000256" key="7">
    <source>
        <dbReference type="ARBA" id="ARBA00022574"/>
    </source>
</evidence>
<dbReference type="InterPro" id="IPR001680">
    <property type="entry name" value="WD40_rpt"/>
</dbReference>
<dbReference type="SUPFAM" id="SSF50978">
    <property type="entry name" value="WD40 repeat-like"/>
    <property type="match status" value="1"/>
</dbReference>
<keyword evidence="8" id="KW-0819">tRNA processing</keyword>
<evidence type="ECO:0000256" key="4">
    <source>
        <dbReference type="ARBA" id="ARBA00005881"/>
    </source>
</evidence>
<dbReference type="Gene3D" id="2.130.10.10">
    <property type="entry name" value="YVTN repeat-like/Quinoprotein amine dehydrogenase"/>
    <property type="match status" value="1"/>
</dbReference>
<name>A0A9X0CVG5_9CNID</name>
<keyword evidence="13" id="KW-1185">Reference proteome</keyword>
<feature type="repeat" description="WD" evidence="11">
    <location>
        <begin position="68"/>
        <end position="105"/>
    </location>
</feature>
<dbReference type="GO" id="GO:0005634">
    <property type="term" value="C:nucleus"/>
    <property type="evidence" value="ECO:0007669"/>
    <property type="project" value="UniProtKB-SubCell"/>
</dbReference>
<dbReference type="Pfam" id="PF00400">
    <property type="entry name" value="WD40"/>
    <property type="match status" value="3"/>
</dbReference>
<comment type="subcellular location">
    <subcellularLocation>
        <location evidence="2">Cytoplasm</location>
    </subcellularLocation>
    <subcellularLocation>
        <location evidence="1">Nucleus</location>
    </subcellularLocation>
</comment>
<dbReference type="GO" id="GO:0002098">
    <property type="term" value="P:tRNA wobble uridine modification"/>
    <property type="evidence" value="ECO:0007669"/>
    <property type="project" value="InterPro"/>
</dbReference>
<evidence type="ECO:0000256" key="8">
    <source>
        <dbReference type="ARBA" id="ARBA00022694"/>
    </source>
</evidence>
<dbReference type="PRINTS" id="PR00320">
    <property type="entry name" value="GPROTEINBRPT"/>
</dbReference>
<evidence type="ECO:0000256" key="9">
    <source>
        <dbReference type="ARBA" id="ARBA00022737"/>
    </source>
</evidence>
<evidence type="ECO:0000256" key="10">
    <source>
        <dbReference type="ARBA" id="ARBA00023242"/>
    </source>
</evidence>
<protein>
    <recommendedName>
        <fullName evidence="5">Elongator complex protein 2</fullName>
    </recommendedName>
</protein>
<evidence type="ECO:0000256" key="3">
    <source>
        <dbReference type="ARBA" id="ARBA00005043"/>
    </source>
</evidence>
<dbReference type="PROSITE" id="PS50082">
    <property type="entry name" value="WD_REPEATS_2"/>
    <property type="match status" value="3"/>
</dbReference>
<dbReference type="InterPro" id="IPR036322">
    <property type="entry name" value="WD40_repeat_dom_sf"/>
</dbReference>
<evidence type="ECO:0000256" key="11">
    <source>
        <dbReference type="PROSITE-ProRule" id="PRU00221"/>
    </source>
</evidence>
<dbReference type="PANTHER" id="PTHR44111">
    <property type="entry name" value="ELONGATOR COMPLEX PROTEIN 2"/>
    <property type="match status" value="1"/>
</dbReference>
<evidence type="ECO:0000256" key="5">
    <source>
        <dbReference type="ARBA" id="ARBA00020267"/>
    </source>
</evidence>
<dbReference type="OrthoDB" id="27911at2759"/>
<organism evidence="12 13">
    <name type="scientific">Desmophyllum pertusum</name>
    <dbReference type="NCBI Taxonomy" id="174260"/>
    <lineage>
        <taxon>Eukaryota</taxon>
        <taxon>Metazoa</taxon>
        <taxon>Cnidaria</taxon>
        <taxon>Anthozoa</taxon>
        <taxon>Hexacorallia</taxon>
        <taxon>Scleractinia</taxon>
        <taxon>Caryophylliina</taxon>
        <taxon>Caryophylliidae</taxon>
        <taxon>Desmophyllum</taxon>
    </lineage>
</organism>
<dbReference type="EMBL" id="MU826384">
    <property type="protein sequence ID" value="KAJ7377066.1"/>
    <property type="molecule type" value="Genomic_DNA"/>
</dbReference>
<dbReference type="Proteomes" id="UP001163046">
    <property type="component" value="Unassembled WGS sequence"/>
</dbReference>
<dbReference type="InterPro" id="IPR015943">
    <property type="entry name" value="WD40/YVTN_repeat-like_dom_sf"/>
</dbReference>
<evidence type="ECO:0000256" key="2">
    <source>
        <dbReference type="ARBA" id="ARBA00004496"/>
    </source>
</evidence>
<feature type="repeat" description="WD" evidence="11">
    <location>
        <begin position="217"/>
        <end position="261"/>
    </location>
</feature>
<evidence type="ECO:0000256" key="6">
    <source>
        <dbReference type="ARBA" id="ARBA00022490"/>
    </source>
</evidence>
<evidence type="ECO:0000313" key="12">
    <source>
        <dbReference type="EMBL" id="KAJ7377066.1"/>
    </source>
</evidence>
<evidence type="ECO:0000313" key="13">
    <source>
        <dbReference type="Proteomes" id="UP001163046"/>
    </source>
</evidence>
<dbReference type="AlphaFoldDB" id="A0A9X0CVG5"/>
<comment type="pathway">
    <text evidence="3">tRNA modification; 5-methoxycarbonylmethyl-2-thiouridine-tRNA biosynthesis.</text>
</comment>
<accession>A0A9X0CVG5</accession>
<evidence type="ECO:0000256" key="1">
    <source>
        <dbReference type="ARBA" id="ARBA00004123"/>
    </source>
</evidence>
<keyword evidence="6" id="KW-0963">Cytoplasm</keyword>
<dbReference type="GO" id="GO:0005737">
    <property type="term" value="C:cytoplasm"/>
    <property type="evidence" value="ECO:0007669"/>
    <property type="project" value="UniProtKB-SubCell"/>
</dbReference>
<sequence length="448" mass="50361">MADVESKTQLISCCKCSLEYVSVGCNRTPLCVDWGRNGWVAYGACYSVALYRPKRTKCDSFGRVELVLNGHKDRVNCVKWIPRPGFEKENELVSGSTDKTVIVWQRKAEQDCTWEVSAILEGHQGAVNSVAAITDKRTRTIIVSASADSSVRIWDRKQPGNAFTCLQTVSFGNGFILALAISIFPETAVPVIACGGEDSKVHLFTEKDDKFVKVQSLPGHEDWIRGAEFALEDGGDLLLASCSQDGFIRIWRIALANKSQEANSDALQDAFEELKLTSNVFSVIDKGVDKEFSVVLESVLTGHEGWIYGVHWHPAIRKGNTTFAWSQLNLREVCFECRGDHHGTIYNFISEPKLVAAMKLVYKGGEIRQEKPSHLPEERIHQRLGLAVVRHARVDESYSDELVFTNFGVPFYLEKHQELRIWCGEDLKNRNDADNQGRVCVDVYIKFY</sequence>
<reference evidence="12" key="1">
    <citation type="submission" date="2023-01" db="EMBL/GenBank/DDBJ databases">
        <title>Genome assembly of the deep-sea coral Lophelia pertusa.</title>
        <authorList>
            <person name="Herrera S."/>
            <person name="Cordes E."/>
        </authorList>
    </citation>
    <scope>NUCLEOTIDE SEQUENCE</scope>
    <source>
        <strain evidence="12">USNM1676648</strain>
        <tissue evidence="12">Polyp</tissue>
    </source>
</reference>
<dbReference type="GO" id="GO:0033588">
    <property type="term" value="C:elongator holoenzyme complex"/>
    <property type="evidence" value="ECO:0007669"/>
    <property type="project" value="InterPro"/>
</dbReference>
<dbReference type="PROSITE" id="PS50294">
    <property type="entry name" value="WD_REPEATS_REGION"/>
    <property type="match status" value="2"/>
</dbReference>
<dbReference type="InterPro" id="IPR020472">
    <property type="entry name" value="WD40_PAC1"/>
</dbReference>
<dbReference type="PANTHER" id="PTHR44111:SF1">
    <property type="entry name" value="ELONGATOR COMPLEX PROTEIN 2"/>
    <property type="match status" value="1"/>
</dbReference>
<keyword evidence="7 11" id="KW-0853">WD repeat</keyword>
<gene>
    <name evidence="12" type="primary">ELP2_4</name>
    <name evidence="12" type="ORF">OS493_031024</name>
</gene>
<comment type="caution">
    <text evidence="12">The sequence shown here is derived from an EMBL/GenBank/DDBJ whole genome shotgun (WGS) entry which is preliminary data.</text>
</comment>
<dbReference type="SMART" id="SM00320">
    <property type="entry name" value="WD40"/>
    <property type="match status" value="4"/>
</dbReference>
<comment type="similarity">
    <text evidence="4">Belongs to the WD repeat ELP2 family.</text>
</comment>
<feature type="repeat" description="WD" evidence="11">
    <location>
        <begin position="120"/>
        <end position="155"/>
    </location>
</feature>
<keyword evidence="9" id="KW-0677">Repeat</keyword>
<dbReference type="InterPro" id="IPR037289">
    <property type="entry name" value="Elp2"/>
</dbReference>
<keyword evidence="10" id="KW-0539">Nucleus</keyword>
<proteinExistence type="inferred from homology"/>